<keyword evidence="4" id="KW-0456">Lyase</keyword>
<comment type="catalytic activity">
    <reaction evidence="1">
        <text>(4aS,6R)-4a-hydroxy-L-erythro-5,6,7,8-tetrahydrobiopterin = (6R)-L-erythro-6,7-dihydrobiopterin + H2O</text>
        <dbReference type="Rhea" id="RHEA:11920"/>
        <dbReference type="ChEBI" id="CHEBI:15377"/>
        <dbReference type="ChEBI" id="CHEBI:15642"/>
        <dbReference type="ChEBI" id="CHEBI:43120"/>
        <dbReference type="EC" id="4.2.1.96"/>
    </reaction>
</comment>
<dbReference type="InParanoid" id="H1Z316"/>
<dbReference type="InterPro" id="IPR001533">
    <property type="entry name" value="Pterin_deHydtase"/>
</dbReference>
<dbReference type="GO" id="GO:0008124">
    <property type="term" value="F:4-alpha-hydroxytetrahydrobiopterin dehydratase activity"/>
    <property type="evidence" value="ECO:0007669"/>
    <property type="project" value="UniProtKB-EC"/>
</dbReference>
<proteinExistence type="inferred from homology"/>
<comment type="similarity">
    <text evidence="2">Belongs to the pterin-4-alpha-carbinolamine dehydratase family.</text>
</comment>
<dbReference type="Gene3D" id="3.30.1360.20">
    <property type="entry name" value="Transcriptional coactivator/pterin dehydratase"/>
    <property type="match status" value="1"/>
</dbReference>
<dbReference type="Pfam" id="PF01329">
    <property type="entry name" value="Pterin_4a"/>
    <property type="match status" value="1"/>
</dbReference>
<evidence type="ECO:0000256" key="3">
    <source>
        <dbReference type="ARBA" id="ARBA00013252"/>
    </source>
</evidence>
<organism evidence="5 6">
    <name type="scientific">Methanoplanus limicola DSM 2279</name>
    <dbReference type="NCBI Taxonomy" id="937775"/>
    <lineage>
        <taxon>Archaea</taxon>
        <taxon>Methanobacteriati</taxon>
        <taxon>Methanobacteriota</taxon>
        <taxon>Stenosarchaea group</taxon>
        <taxon>Methanomicrobia</taxon>
        <taxon>Methanomicrobiales</taxon>
        <taxon>Methanomicrobiaceae</taxon>
        <taxon>Methanoplanus</taxon>
    </lineage>
</organism>
<dbReference type="Proteomes" id="UP000005741">
    <property type="component" value="Chromosome"/>
</dbReference>
<gene>
    <name evidence="5" type="ORF">Metlim_1453</name>
</gene>
<dbReference type="GO" id="GO:0006729">
    <property type="term" value="P:tetrahydrobiopterin biosynthetic process"/>
    <property type="evidence" value="ECO:0007669"/>
    <property type="project" value="InterPro"/>
</dbReference>
<accession>H1Z316</accession>
<reference evidence="5 6" key="1">
    <citation type="submission" date="2011-10" db="EMBL/GenBank/DDBJ databases">
        <title>The Improved High-Quality Draft genome of Methanoplanus limicola DSM 2279.</title>
        <authorList>
            <consortium name="US DOE Joint Genome Institute (JGI-PGF)"/>
            <person name="Lucas S."/>
            <person name="Copeland A."/>
            <person name="Lapidus A."/>
            <person name="Glavina del Rio T."/>
            <person name="Dalin E."/>
            <person name="Tice H."/>
            <person name="Bruce D."/>
            <person name="Goodwin L."/>
            <person name="Pitluck S."/>
            <person name="Peters L."/>
            <person name="Mikhailova N."/>
            <person name="Lu M."/>
            <person name="Kyrpides N."/>
            <person name="Mavromatis K."/>
            <person name="Ivanova N."/>
            <person name="Markowitz V."/>
            <person name="Cheng J.-F."/>
            <person name="Hugenholtz P."/>
            <person name="Woyke T."/>
            <person name="Wu D."/>
            <person name="Wirth R."/>
            <person name="Brambilla E.-M."/>
            <person name="Klenk H.-P."/>
            <person name="Eisen J.A."/>
        </authorList>
    </citation>
    <scope>NUCLEOTIDE SEQUENCE [LARGE SCALE GENOMIC DNA]</scope>
    <source>
        <strain evidence="5 6">DSM 2279</strain>
    </source>
</reference>
<dbReference type="AlphaFoldDB" id="H1Z316"/>
<evidence type="ECO:0000256" key="4">
    <source>
        <dbReference type="ARBA" id="ARBA00023239"/>
    </source>
</evidence>
<keyword evidence="6" id="KW-1185">Reference proteome</keyword>
<dbReference type="PANTHER" id="PTHR12599:SF0">
    <property type="entry name" value="PTERIN-4-ALPHA-CARBINOLAMINE DEHYDRATASE"/>
    <property type="match status" value="1"/>
</dbReference>
<name>H1Z316_9EURY</name>
<dbReference type="PANTHER" id="PTHR12599">
    <property type="entry name" value="PTERIN-4-ALPHA-CARBINOLAMINE DEHYDRATASE"/>
    <property type="match status" value="1"/>
</dbReference>
<dbReference type="RefSeq" id="WP_004077311.1">
    <property type="nucleotide sequence ID" value="NZ_CM001436.1"/>
</dbReference>
<protein>
    <recommendedName>
        <fullName evidence="3">4a-hydroxytetrahydrobiopterin dehydratase</fullName>
        <ecNumber evidence="3">4.2.1.96</ecNumber>
    </recommendedName>
</protein>
<evidence type="ECO:0000256" key="1">
    <source>
        <dbReference type="ARBA" id="ARBA00001554"/>
    </source>
</evidence>
<dbReference type="CDD" id="cd00488">
    <property type="entry name" value="PCD_DCoH"/>
    <property type="match status" value="1"/>
</dbReference>
<dbReference type="InterPro" id="IPR036428">
    <property type="entry name" value="PCD_sf"/>
</dbReference>
<evidence type="ECO:0000313" key="5">
    <source>
        <dbReference type="EMBL" id="EHQ35556.1"/>
    </source>
</evidence>
<evidence type="ECO:0000313" key="6">
    <source>
        <dbReference type="Proteomes" id="UP000005741"/>
    </source>
</evidence>
<sequence>MMDLHKQRCDPEPSRISPLARRDLLDYIDKVPGWEISERKLTRKFDLESFEECLDFLGDLNDLSKREGHFPDVIIYNRKNLVIAWYTYESGGITRNDFIMAAKMNFSERFRV</sequence>
<dbReference type="HOGENOM" id="CLU_081974_2_2_2"/>
<dbReference type="EMBL" id="CM001436">
    <property type="protein sequence ID" value="EHQ35556.1"/>
    <property type="molecule type" value="Genomic_DNA"/>
</dbReference>
<dbReference type="SUPFAM" id="SSF55248">
    <property type="entry name" value="PCD-like"/>
    <property type="match status" value="1"/>
</dbReference>
<dbReference type="STRING" id="937775.Metlim_1453"/>
<dbReference type="EC" id="4.2.1.96" evidence="3"/>
<evidence type="ECO:0000256" key="2">
    <source>
        <dbReference type="ARBA" id="ARBA00006472"/>
    </source>
</evidence>